<evidence type="ECO:0000256" key="1">
    <source>
        <dbReference type="SAM" id="MobiDB-lite"/>
    </source>
</evidence>
<proteinExistence type="predicted"/>
<evidence type="ECO:0000313" key="3">
    <source>
        <dbReference type="Proteomes" id="UP001195483"/>
    </source>
</evidence>
<feature type="compositionally biased region" description="Basic residues" evidence="1">
    <location>
        <begin position="111"/>
        <end position="120"/>
    </location>
</feature>
<dbReference type="AlphaFoldDB" id="A0AAE0VHN5"/>
<dbReference type="Proteomes" id="UP001195483">
    <property type="component" value="Unassembled WGS sequence"/>
</dbReference>
<comment type="caution">
    <text evidence="2">The sequence shown here is derived from an EMBL/GenBank/DDBJ whole genome shotgun (WGS) entry which is preliminary data.</text>
</comment>
<keyword evidence="3" id="KW-1185">Reference proteome</keyword>
<feature type="region of interest" description="Disordered" evidence="1">
    <location>
        <begin position="35"/>
        <end position="120"/>
    </location>
</feature>
<feature type="region of interest" description="Disordered" evidence="1">
    <location>
        <begin position="1"/>
        <end position="20"/>
    </location>
</feature>
<reference evidence="2" key="2">
    <citation type="journal article" date="2021" name="Genome Biol. Evol.">
        <title>Developing a high-quality reference genome for a parasitic bivalve with doubly uniparental inheritance (Bivalvia: Unionida).</title>
        <authorList>
            <person name="Smith C.H."/>
        </authorList>
    </citation>
    <scope>NUCLEOTIDE SEQUENCE</scope>
    <source>
        <strain evidence="2">CHS0354</strain>
        <tissue evidence="2">Mantle</tissue>
    </source>
</reference>
<protein>
    <submittedName>
        <fullName evidence="2">Uncharacterized protein</fullName>
    </submittedName>
</protein>
<dbReference type="EMBL" id="JAEAOA010000586">
    <property type="protein sequence ID" value="KAK3577981.1"/>
    <property type="molecule type" value="Genomic_DNA"/>
</dbReference>
<gene>
    <name evidence="2" type="ORF">CHS0354_008927</name>
</gene>
<accession>A0AAE0VHN5</accession>
<organism evidence="2 3">
    <name type="scientific">Potamilus streckersoni</name>
    <dbReference type="NCBI Taxonomy" id="2493646"/>
    <lineage>
        <taxon>Eukaryota</taxon>
        <taxon>Metazoa</taxon>
        <taxon>Spiralia</taxon>
        <taxon>Lophotrochozoa</taxon>
        <taxon>Mollusca</taxon>
        <taxon>Bivalvia</taxon>
        <taxon>Autobranchia</taxon>
        <taxon>Heteroconchia</taxon>
        <taxon>Palaeoheterodonta</taxon>
        <taxon>Unionida</taxon>
        <taxon>Unionoidea</taxon>
        <taxon>Unionidae</taxon>
        <taxon>Ambleminae</taxon>
        <taxon>Lampsilini</taxon>
        <taxon>Potamilus</taxon>
    </lineage>
</organism>
<evidence type="ECO:0000313" key="2">
    <source>
        <dbReference type="EMBL" id="KAK3577981.1"/>
    </source>
</evidence>
<reference evidence="2" key="3">
    <citation type="submission" date="2023-05" db="EMBL/GenBank/DDBJ databases">
        <authorList>
            <person name="Smith C.H."/>
        </authorList>
    </citation>
    <scope>NUCLEOTIDE SEQUENCE</scope>
    <source>
        <strain evidence="2">CHS0354</strain>
        <tissue evidence="2">Mantle</tissue>
    </source>
</reference>
<feature type="compositionally biased region" description="Basic and acidic residues" evidence="1">
    <location>
        <begin position="69"/>
        <end position="84"/>
    </location>
</feature>
<reference evidence="2" key="1">
    <citation type="journal article" date="2021" name="Genome Biol. Evol.">
        <title>A High-Quality Reference Genome for a Parasitic Bivalve with Doubly Uniparental Inheritance (Bivalvia: Unionida).</title>
        <authorList>
            <person name="Smith C.H."/>
        </authorList>
    </citation>
    <scope>NUCLEOTIDE SEQUENCE</scope>
    <source>
        <strain evidence="2">CHS0354</strain>
    </source>
</reference>
<sequence>MQTNAASLPENLNEEEASEMQTVVSQLIDQVATLHLRGKKVEQTQNNTKETNGRENEMNEDIDVSSDNITEKSNEQKSETDENNGKPSDYDNDMTTDIEKTRGSMTETWRQMKRKTRQMRIQKRREVFFKKNWIRQPGEKIKQNWRK</sequence>
<name>A0AAE0VHN5_9BIVA</name>